<keyword evidence="1" id="KW-0805">Transcription regulation</keyword>
<dbReference type="GO" id="GO:0003700">
    <property type="term" value="F:DNA-binding transcription factor activity"/>
    <property type="evidence" value="ECO:0007669"/>
    <property type="project" value="InterPro"/>
</dbReference>
<dbReference type="PROSITE" id="PS50995">
    <property type="entry name" value="HTH_MARR_2"/>
    <property type="match status" value="1"/>
</dbReference>
<dbReference type="Pfam" id="PF01047">
    <property type="entry name" value="MarR"/>
    <property type="match status" value="1"/>
</dbReference>
<gene>
    <name evidence="5" type="ORF">LL252_16795</name>
</gene>
<dbReference type="SMART" id="SM00347">
    <property type="entry name" value="HTH_MARR"/>
    <property type="match status" value="1"/>
</dbReference>
<accession>A0A9Q3YQW9</accession>
<evidence type="ECO:0000256" key="1">
    <source>
        <dbReference type="ARBA" id="ARBA00023015"/>
    </source>
</evidence>
<name>A0A9Q3YQW9_9GAMM</name>
<sequence length="149" mass="17396">MNKDTTVGLGLHDVARMLRREFDRRAREQGLTRARWQVLWNLTQREGIHQAALAEIMDVAPISLTRQLERLEQEGLVERRADATDRRRRRVYLTEQAAPALARLRELAMETRRQALDGIAAEDIETLTRVLRRMRANLCQRTDHTEQGE</sequence>
<dbReference type="AlphaFoldDB" id="A0A9Q3YQW9"/>
<reference evidence="5" key="1">
    <citation type="submission" date="2021-10" db="EMBL/GenBank/DDBJ databases">
        <title>The diversity and Nitrogen Metabolism of Culturable Nitrate-Utilizing Bacteria Within the Oxygen Minimum Zone of the Changjiang (Yangtze River)Estuary.</title>
        <authorList>
            <person name="Zhang D."/>
            <person name="Zheng J."/>
            <person name="Liu S."/>
            <person name="He W."/>
        </authorList>
    </citation>
    <scope>NUCLEOTIDE SEQUENCE</scope>
    <source>
        <strain evidence="5">FXH-223</strain>
    </source>
</reference>
<dbReference type="PRINTS" id="PR00598">
    <property type="entry name" value="HTHMARR"/>
</dbReference>
<dbReference type="RefSeq" id="WP_228234860.1">
    <property type="nucleotide sequence ID" value="NZ_ARXL01000020.1"/>
</dbReference>
<evidence type="ECO:0000256" key="3">
    <source>
        <dbReference type="ARBA" id="ARBA00023163"/>
    </source>
</evidence>
<keyword evidence="3" id="KW-0804">Transcription</keyword>
<evidence type="ECO:0000256" key="2">
    <source>
        <dbReference type="ARBA" id="ARBA00023125"/>
    </source>
</evidence>
<dbReference type="PROSITE" id="PS01117">
    <property type="entry name" value="HTH_MARR_1"/>
    <property type="match status" value="1"/>
</dbReference>
<dbReference type="InterPro" id="IPR023187">
    <property type="entry name" value="Tscrpt_reg_MarR-type_CS"/>
</dbReference>
<dbReference type="Gene3D" id="1.10.10.10">
    <property type="entry name" value="Winged helix-like DNA-binding domain superfamily/Winged helix DNA-binding domain"/>
    <property type="match status" value="1"/>
</dbReference>
<dbReference type="GO" id="GO:0003677">
    <property type="term" value="F:DNA binding"/>
    <property type="evidence" value="ECO:0007669"/>
    <property type="project" value="UniProtKB-KW"/>
</dbReference>
<dbReference type="InterPro" id="IPR036388">
    <property type="entry name" value="WH-like_DNA-bd_sf"/>
</dbReference>
<protein>
    <submittedName>
        <fullName evidence="5">MarR family transcriptional regulator</fullName>
    </submittedName>
</protein>
<organism evidence="5 6">
    <name type="scientific">Alloalcanivorax marinus</name>
    <dbReference type="NCBI Taxonomy" id="1177169"/>
    <lineage>
        <taxon>Bacteria</taxon>
        <taxon>Pseudomonadati</taxon>
        <taxon>Pseudomonadota</taxon>
        <taxon>Gammaproteobacteria</taxon>
        <taxon>Oceanospirillales</taxon>
        <taxon>Alcanivoracaceae</taxon>
        <taxon>Alloalcanivorax</taxon>
    </lineage>
</organism>
<keyword evidence="6" id="KW-1185">Reference proteome</keyword>
<dbReference type="SUPFAM" id="SSF46785">
    <property type="entry name" value="Winged helix' DNA-binding domain"/>
    <property type="match status" value="1"/>
</dbReference>
<evidence type="ECO:0000259" key="4">
    <source>
        <dbReference type="PROSITE" id="PS50995"/>
    </source>
</evidence>
<feature type="domain" description="HTH marR-type" evidence="4">
    <location>
        <begin position="4"/>
        <end position="136"/>
    </location>
</feature>
<evidence type="ECO:0000313" key="6">
    <source>
        <dbReference type="Proteomes" id="UP001108027"/>
    </source>
</evidence>
<dbReference type="PANTHER" id="PTHR42756">
    <property type="entry name" value="TRANSCRIPTIONAL REGULATOR, MARR"/>
    <property type="match status" value="1"/>
</dbReference>
<keyword evidence="2" id="KW-0238">DNA-binding</keyword>
<dbReference type="InterPro" id="IPR036390">
    <property type="entry name" value="WH_DNA-bd_sf"/>
</dbReference>
<comment type="caution">
    <text evidence="5">The sequence shown here is derived from an EMBL/GenBank/DDBJ whole genome shotgun (WGS) entry which is preliminary data.</text>
</comment>
<dbReference type="InterPro" id="IPR000835">
    <property type="entry name" value="HTH_MarR-typ"/>
</dbReference>
<dbReference type="PANTHER" id="PTHR42756:SF1">
    <property type="entry name" value="TRANSCRIPTIONAL REPRESSOR OF EMRAB OPERON"/>
    <property type="match status" value="1"/>
</dbReference>
<dbReference type="Proteomes" id="UP001108027">
    <property type="component" value="Unassembled WGS sequence"/>
</dbReference>
<proteinExistence type="predicted"/>
<evidence type="ECO:0000313" key="5">
    <source>
        <dbReference type="EMBL" id="MCC4310230.1"/>
    </source>
</evidence>
<dbReference type="EMBL" id="JAJGNA010000032">
    <property type="protein sequence ID" value="MCC4310230.1"/>
    <property type="molecule type" value="Genomic_DNA"/>
</dbReference>